<sequence>MDHMADGVETETNESKQPLTRTLAETLWFPVFFFTGFLVCYLLAFHQPTPHHVKVAVADPAAAARIDAALGQASPGAFDVLPVASGDAARQAVLDRDATAGFSADPAHPTLYVAKADGYMLESILTQTFTPIAARSGGTMAVVDLAPTASGDPMGTGMFYLVLAWNIPSYIVVMMLLRAVTMSRRTKLWLLVGWAAFLSVAGYLGGLAMHVIPNHPAVIPLAFLLSLGISLTSFGFVPIAKQYFPGVAMGLFVLLSMPSSGGAVPVQLVPGFFRALHPFMPMGNLIEAARGIFYFNGVGVLRPILMLCAWVLVGVALVAGHALWQKRKAAPEQAVAEPPVEDPVFEMPQPTAVPARHRHFGEPVPVVSGAVRGSEGEPVPGAVVTVMDGRGQQLVRTVADESGSYAVAGLPDQFVDLVVSAPGRHSTVRRILVREGETRREDFELSGRRQPVSAVAGA</sequence>
<evidence type="ECO:0000256" key="2">
    <source>
        <dbReference type="ARBA" id="ARBA00022692"/>
    </source>
</evidence>
<dbReference type="GO" id="GO:0140359">
    <property type="term" value="F:ABC-type transporter activity"/>
    <property type="evidence" value="ECO:0007669"/>
    <property type="project" value="InterPro"/>
</dbReference>
<dbReference type="GO" id="GO:0004180">
    <property type="term" value="F:carboxypeptidase activity"/>
    <property type="evidence" value="ECO:0007669"/>
    <property type="project" value="UniProtKB-KW"/>
</dbReference>
<keyword evidence="7" id="KW-0121">Carboxypeptidase</keyword>
<organism evidence="7 8">
    <name type="scientific">Amycolatopsis sacchari</name>
    <dbReference type="NCBI Taxonomy" id="115433"/>
    <lineage>
        <taxon>Bacteria</taxon>
        <taxon>Bacillati</taxon>
        <taxon>Actinomycetota</taxon>
        <taxon>Actinomycetes</taxon>
        <taxon>Pseudonocardiales</taxon>
        <taxon>Pseudonocardiaceae</taxon>
        <taxon>Amycolatopsis</taxon>
    </lineage>
</organism>
<accession>A0A1I3S2Q6</accession>
<dbReference type="Gene3D" id="2.60.40.1120">
    <property type="entry name" value="Carboxypeptidase-like, regulatory domain"/>
    <property type="match status" value="1"/>
</dbReference>
<keyword evidence="4 5" id="KW-0472">Membrane</keyword>
<keyword evidence="3 5" id="KW-1133">Transmembrane helix</keyword>
<keyword evidence="7" id="KW-0378">Hydrolase</keyword>
<dbReference type="Proteomes" id="UP000199025">
    <property type="component" value="Unassembled WGS sequence"/>
</dbReference>
<dbReference type="Pfam" id="PF13620">
    <property type="entry name" value="CarboxypepD_reg"/>
    <property type="match status" value="1"/>
</dbReference>
<evidence type="ECO:0000313" key="7">
    <source>
        <dbReference type="EMBL" id="SFJ51879.1"/>
    </source>
</evidence>
<gene>
    <name evidence="7" type="ORF">SAMN05421835_10670</name>
</gene>
<proteinExistence type="predicted"/>
<feature type="domain" description="ABC-2 type transporter transmembrane" evidence="6">
    <location>
        <begin position="26"/>
        <end position="318"/>
    </location>
</feature>
<evidence type="ECO:0000259" key="6">
    <source>
        <dbReference type="Pfam" id="PF12698"/>
    </source>
</evidence>
<comment type="subcellular location">
    <subcellularLocation>
        <location evidence="1">Membrane</location>
        <topology evidence="1">Multi-pass membrane protein</topology>
    </subcellularLocation>
</comment>
<dbReference type="SUPFAM" id="SSF49464">
    <property type="entry name" value="Carboxypeptidase regulatory domain-like"/>
    <property type="match status" value="1"/>
</dbReference>
<feature type="transmembrane region" description="Helical" evidence="5">
    <location>
        <begin position="157"/>
        <end position="177"/>
    </location>
</feature>
<evidence type="ECO:0000256" key="1">
    <source>
        <dbReference type="ARBA" id="ARBA00004141"/>
    </source>
</evidence>
<protein>
    <submittedName>
        <fullName evidence="7">Carboxypeptidase regulatory-like domain-containing protein</fullName>
    </submittedName>
</protein>
<evidence type="ECO:0000256" key="5">
    <source>
        <dbReference type="SAM" id="Phobius"/>
    </source>
</evidence>
<feature type="transmembrane region" description="Helical" evidence="5">
    <location>
        <begin position="304"/>
        <end position="324"/>
    </location>
</feature>
<dbReference type="GO" id="GO:0016020">
    <property type="term" value="C:membrane"/>
    <property type="evidence" value="ECO:0007669"/>
    <property type="project" value="UniProtKB-SubCell"/>
</dbReference>
<keyword evidence="8" id="KW-1185">Reference proteome</keyword>
<dbReference type="STRING" id="115433.SAMN05421835_10670"/>
<feature type="transmembrane region" description="Helical" evidence="5">
    <location>
        <begin position="189"/>
        <end position="212"/>
    </location>
</feature>
<dbReference type="Pfam" id="PF12698">
    <property type="entry name" value="ABC2_membrane_3"/>
    <property type="match status" value="1"/>
</dbReference>
<feature type="transmembrane region" description="Helical" evidence="5">
    <location>
        <begin position="218"/>
        <end position="239"/>
    </location>
</feature>
<feature type="transmembrane region" description="Helical" evidence="5">
    <location>
        <begin position="26"/>
        <end position="44"/>
    </location>
</feature>
<dbReference type="InterPro" id="IPR008969">
    <property type="entry name" value="CarboxyPept-like_regulatory"/>
</dbReference>
<evidence type="ECO:0000256" key="3">
    <source>
        <dbReference type="ARBA" id="ARBA00022989"/>
    </source>
</evidence>
<keyword evidence="2 5" id="KW-0812">Transmembrane</keyword>
<evidence type="ECO:0000313" key="8">
    <source>
        <dbReference type="Proteomes" id="UP000199025"/>
    </source>
</evidence>
<name>A0A1I3S2Q6_9PSEU</name>
<dbReference type="EMBL" id="FORP01000006">
    <property type="protein sequence ID" value="SFJ51879.1"/>
    <property type="molecule type" value="Genomic_DNA"/>
</dbReference>
<keyword evidence="7" id="KW-0645">Protease</keyword>
<reference evidence="7 8" key="1">
    <citation type="submission" date="2016-10" db="EMBL/GenBank/DDBJ databases">
        <authorList>
            <person name="de Groot N.N."/>
        </authorList>
    </citation>
    <scope>NUCLEOTIDE SEQUENCE [LARGE SCALE GENOMIC DNA]</scope>
    <source>
        <strain evidence="7 8">DSM 44468</strain>
    </source>
</reference>
<dbReference type="InterPro" id="IPR013525">
    <property type="entry name" value="ABC2_TM"/>
</dbReference>
<dbReference type="AlphaFoldDB" id="A0A1I3S2Q6"/>
<feature type="transmembrane region" description="Helical" evidence="5">
    <location>
        <begin position="251"/>
        <end position="273"/>
    </location>
</feature>
<evidence type="ECO:0000256" key="4">
    <source>
        <dbReference type="ARBA" id="ARBA00023136"/>
    </source>
</evidence>